<dbReference type="NCBIfam" id="NF010738">
    <property type="entry name" value="PRK14140.1"/>
    <property type="match status" value="1"/>
</dbReference>
<evidence type="ECO:0000256" key="3">
    <source>
        <dbReference type="ARBA" id="ARBA00011738"/>
    </source>
</evidence>
<evidence type="ECO:0000313" key="13">
    <source>
        <dbReference type="EMBL" id="ACY15085.1"/>
    </source>
</evidence>
<feature type="compositionally biased region" description="Low complexity" evidence="12">
    <location>
        <begin position="234"/>
        <end position="243"/>
    </location>
</feature>
<dbReference type="PRINTS" id="PR00773">
    <property type="entry name" value="GRPEPROTEIN"/>
</dbReference>
<dbReference type="CDD" id="cd00446">
    <property type="entry name" value="GrpE"/>
    <property type="match status" value="1"/>
</dbReference>
<keyword evidence="5 10" id="KW-0346">Stress response</keyword>
<comment type="similarity">
    <text evidence="2 10 11">Belongs to the GrpE family.</text>
</comment>
<dbReference type="Gene3D" id="3.90.20.20">
    <property type="match status" value="1"/>
</dbReference>
<dbReference type="FunFam" id="2.30.22.10:FF:000001">
    <property type="entry name" value="Protein GrpE"/>
    <property type="match status" value="1"/>
</dbReference>
<dbReference type="GO" id="GO:0000774">
    <property type="term" value="F:adenyl-nucleotide exchange factor activity"/>
    <property type="evidence" value="ECO:0007669"/>
    <property type="project" value="InterPro"/>
</dbReference>
<dbReference type="PANTHER" id="PTHR21237:SF23">
    <property type="entry name" value="GRPE PROTEIN HOMOLOG, MITOCHONDRIAL"/>
    <property type="match status" value="1"/>
</dbReference>
<dbReference type="eggNOG" id="COG0576">
    <property type="taxonomic scope" value="Bacteria"/>
</dbReference>
<evidence type="ECO:0000256" key="6">
    <source>
        <dbReference type="ARBA" id="ARBA00023186"/>
    </source>
</evidence>
<feature type="compositionally biased region" description="Low complexity" evidence="12">
    <location>
        <begin position="22"/>
        <end position="57"/>
    </location>
</feature>
<organism evidence="13 14">
    <name type="scientific">Haliangium ochraceum (strain DSM 14365 / JCM 11303 / SMP-2)</name>
    <dbReference type="NCBI Taxonomy" id="502025"/>
    <lineage>
        <taxon>Bacteria</taxon>
        <taxon>Pseudomonadati</taxon>
        <taxon>Myxococcota</taxon>
        <taxon>Polyangia</taxon>
        <taxon>Haliangiales</taxon>
        <taxon>Kofleriaceae</taxon>
        <taxon>Haliangium</taxon>
    </lineage>
</organism>
<dbReference type="GO" id="GO:0051087">
    <property type="term" value="F:protein-folding chaperone binding"/>
    <property type="evidence" value="ECO:0007669"/>
    <property type="project" value="InterPro"/>
</dbReference>
<dbReference type="Gene3D" id="2.30.22.10">
    <property type="entry name" value="Head domain of nucleotide exchange factor GrpE"/>
    <property type="match status" value="1"/>
</dbReference>
<feature type="region of interest" description="Disordered" evidence="12">
    <location>
        <begin position="1"/>
        <end position="92"/>
    </location>
</feature>
<dbReference type="EMBL" id="CP001804">
    <property type="protein sequence ID" value="ACY15085.1"/>
    <property type="molecule type" value="Genomic_DNA"/>
</dbReference>
<evidence type="ECO:0000256" key="1">
    <source>
        <dbReference type="ARBA" id="ARBA00004496"/>
    </source>
</evidence>
<comment type="subunit">
    <text evidence="3 10">Homodimer.</text>
</comment>
<evidence type="ECO:0000256" key="2">
    <source>
        <dbReference type="ARBA" id="ARBA00009054"/>
    </source>
</evidence>
<evidence type="ECO:0000256" key="11">
    <source>
        <dbReference type="RuleBase" id="RU004478"/>
    </source>
</evidence>
<dbReference type="PANTHER" id="PTHR21237">
    <property type="entry name" value="GRPE PROTEIN"/>
    <property type="match status" value="1"/>
</dbReference>
<name>D0LKN7_HALO1</name>
<protein>
    <recommendedName>
        <fullName evidence="8 10">Protein GrpE</fullName>
    </recommendedName>
    <alternativeName>
        <fullName evidence="9 10">HSP-70 cofactor</fullName>
    </alternativeName>
</protein>
<dbReference type="HOGENOM" id="CLU_057217_5_0_7"/>
<evidence type="ECO:0000256" key="12">
    <source>
        <dbReference type="SAM" id="MobiDB-lite"/>
    </source>
</evidence>
<dbReference type="GO" id="GO:0042803">
    <property type="term" value="F:protein homodimerization activity"/>
    <property type="evidence" value="ECO:0007669"/>
    <property type="project" value="InterPro"/>
</dbReference>
<evidence type="ECO:0000256" key="7">
    <source>
        <dbReference type="ARBA" id="ARBA00053401"/>
    </source>
</evidence>
<gene>
    <name evidence="10" type="primary">grpE</name>
    <name evidence="13" type="ordered locus">Hoch_2551</name>
</gene>
<evidence type="ECO:0000256" key="4">
    <source>
        <dbReference type="ARBA" id="ARBA00022490"/>
    </source>
</evidence>
<dbReference type="Proteomes" id="UP000001880">
    <property type="component" value="Chromosome"/>
</dbReference>
<reference evidence="13 14" key="1">
    <citation type="journal article" date="2010" name="Stand. Genomic Sci.">
        <title>Complete genome sequence of Haliangium ochraceum type strain (SMP-2).</title>
        <authorList>
            <consortium name="US DOE Joint Genome Institute (JGI-PGF)"/>
            <person name="Ivanova N."/>
            <person name="Daum C."/>
            <person name="Lang E."/>
            <person name="Abt B."/>
            <person name="Kopitz M."/>
            <person name="Saunders E."/>
            <person name="Lapidus A."/>
            <person name="Lucas S."/>
            <person name="Glavina Del Rio T."/>
            <person name="Nolan M."/>
            <person name="Tice H."/>
            <person name="Copeland A."/>
            <person name="Cheng J.F."/>
            <person name="Chen F."/>
            <person name="Bruce D."/>
            <person name="Goodwin L."/>
            <person name="Pitluck S."/>
            <person name="Mavromatis K."/>
            <person name="Pati A."/>
            <person name="Mikhailova N."/>
            <person name="Chen A."/>
            <person name="Palaniappan K."/>
            <person name="Land M."/>
            <person name="Hauser L."/>
            <person name="Chang Y.J."/>
            <person name="Jeffries C.D."/>
            <person name="Detter J.C."/>
            <person name="Brettin T."/>
            <person name="Rohde M."/>
            <person name="Goker M."/>
            <person name="Bristow J."/>
            <person name="Markowitz V."/>
            <person name="Eisen J.A."/>
            <person name="Hugenholtz P."/>
            <person name="Kyrpides N.C."/>
            <person name="Klenk H.P."/>
        </authorList>
    </citation>
    <scope>NUCLEOTIDE SEQUENCE [LARGE SCALE GENOMIC DNA]</scope>
    <source>
        <strain evidence="14">DSM 14365 / CIP 107738 / JCM 11303 / AJ 13395 / SMP-2</strain>
    </source>
</reference>
<dbReference type="InterPro" id="IPR013805">
    <property type="entry name" value="GrpE_CC"/>
</dbReference>
<dbReference type="InterPro" id="IPR000740">
    <property type="entry name" value="GrpE"/>
</dbReference>
<comment type="function">
    <text evidence="7 10">Participates actively in the response to hyperosmotic and heat shock by preventing the aggregation of stress-denatured proteins, in association with DnaK and GrpE. It is the nucleotide exchange factor for DnaK and may function as a thermosensor. Unfolded proteins bind initially to DnaJ; upon interaction with the DnaJ-bound protein, DnaK hydrolyzes its bound ATP, resulting in the formation of a stable complex. GrpE releases ADP from DnaK; ATP binding to DnaK triggers the release of the substrate protein, thus completing the reaction cycle. Several rounds of ATP-dependent interactions between DnaJ, DnaK and GrpE are required for fully efficient folding.</text>
</comment>
<keyword evidence="14" id="KW-1185">Reference proteome</keyword>
<dbReference type="GO" id="GO:0005829">
    <property type="term" value="C:cytosol"/>
    <property type="evidence" value="ECO:0007669"/>
    <property type="project" value="TreeGrafter"/>
</dbReference>
<evidence type="ECO:0000256" key="8">
    <source>
        <dbReference type="ARBA" id="ARBA00072274"/>
    </source>
</evidence>
<dbReference type="Pfam" id="PF01025">
    <property type="entry name" value="GrpE"/>
    <property type="match status" value="1"/>
</dbReference>
<dbReference type="SUPFAM" id="SSF58014">
    <property type="entry name" value="Coiled-coil domain of nucleotide exchange factor GrpE"/>
    <property type="match status" value="1"/>
</dbReference>
<dbReference type="GO" id="GO:0006457">
    <property type="term" value="P:protein folding"/>
    <property type="evidence" value="ECO:0007669"/>
    <property type="project" value="InterPro"/>
</dbReference>
<evidence type="ECO:0000256" key="10">
    <source>
        <dbReference type="HAMAP-Rule" id="MF_01151"/>
    </source>
</evidence>
<evidence type="ECO:0000313" key="14">
    <source>
        <dbReference type="Proteomes" id="UP000001880"/>
    </source>
</evidence>
<dbReference type="SUPFAM" id="SSF51064">
    <property type="entry name" value="Head domain of nucleotide exchange factor GrpE"/>
    <property type="match status" value="1"/>
</dbReference>
<dbReference type="GO" id="GO:0051082">
    <property type="term" value="F:unfolded protein binding"/>
    <property type="evidence" value="ECO:0007669"/>
    <property type="project" value="TreeGrafter"/>
</dbReference>
<dbReference type="HAMAP" id="MF_01151">
    <property type="entry name" value="GrpE"/>
    <property type="match status" value="1"/>
</dbReference>
<evidence type="ECO:0000256" key="5">
    <source>
        <dbReference type="ARBA" id="ARBA00023016"/>
    </source>
</evidence>
<accession>D0LKN7</accession>
<comment type="subcellular location">
    <subcellularLocation>
        <location evidence="1 10">Cytoplasm</location>
    </subcellularLocation>
</comment>
<proteinExistence type="inferred from homology"/>
<dbReference type="AlphaFoldDB" id="D0LKN7"/>
<dbReference type="KEGG" id="hoh:Hoch_2551"/>
<sequence length="260" mass="26882">MPAQSPGADSAQASGEADKNPAEASAAQAAEAPAGEGSAPTGDVASEAAASEAAAEAATDRDADEAATGPSAEERIATLEADNAQLAKEKQENWERVLRATADLDNFRKRSRREVDDARTESRSKVLREMLPVIDNLERAIEHAESSDEGANSTSVIDGVKLVLRQFGQALERCEVKPVDAFGKPFDPTIHEAISQMESAEHAPGSVVQVLQKGYTIGARLLRPSLVVVAKAPAEPAPAASADGEGGEGGESSDADGGEA</sequence>
<feature type="region of interest" description="Disordered" evidence="12">
    <location>
        <begin position="234"/>
        <end position="260"/>
    </location>
</feature>
<keyword evidence="4 10" id="KW-0963">Cytoplasm</keyword>
<dbReference type="InterPro" id="IPR009012">
    <property type="entry name" value="GrpE_head"/>
</dbReference>
<feature type="compositionally biased region" description="Acidic residues" evidence="12">
    <location>
        <begin position="245"/>
        <end position="260"/>
    </location>
</feature>
<dbReference type="STRING" id="502025.Hoch_2551"/>
<evidence type="ECO:0000256" key="9">
    <source>
        <dbReference type="ARBA" id="ARBA00076414"/>
    </source>
</evidence>
<dbReference type="NCBIfam" id="NF010748">
    <property type="entry name" value="PRK14150.1"/>
    <property type="match status" value="1"/>
</dbReference>
<keyword evidence="6 10" id="KW-0143">Chaperone</keyword>